<evidence type="ECO:0000313" key="2">
    <source>
        <dbReference type="EMBL" id="KKS01453.1"/>
    </source>
</evidence>
<comment type="caution">
    <text evidence="2">The sequence shown here is derived from an EMBL/GenBank/DDBJ whole genome shotgun (WGS) entry which is preliminary data.</text>
</comment>
<evidence type="ECO:0000313" key="3">
    <source>
        <dbReference type="Proteomes" id="UP000033903"/>
    </source>
</evidence>
<dbReference type="Proteomes" id="UP000033903">
    <property type="component" value="Unassembled WGS sequence"/>
</dbReference>
<organism evidence="2 3">
    <name type="scientific">Candidatus Yanofskybacteria bacterium GW2011_GWA2_41_22</name>
    <dbReference type="NCBI Taxonomy" id="1619023"/>
    <lineage>
        <taxon>Bacteria</taxon>
        <taxon>Candidatus Yanofskyibacteriota</taxon>
    </lineage>
</organism>
<gene>
    <name evidence="2" type="ORF">UU54_C0004G0001</name>
</gene>
<evidence type="ECO:0000256" key="1">
    <source>
        <dbReference type="SAM" id="Phobius"/>
    </source>
</evidence>
<reference evidence="2 3" key="1">
    <citation type="journal article" date="2015" name="Nature">
        <title>rRNA introns, odd ribosomes, and small enigmatic genomes across a large radiation of phyla.</title>
        <authorList>
            <person name="Brown C.T."/>
            <person name="Hug L.A."/>
            <person name="Thomas B.C."/>
            <person name="Sharon I."/>
            <person name="Castelle C.J."/>
            <person name="Singh A."/>
            <person name="Wilkins M.J."/>
            <person name="Williams K.H."/>
            <person name="Banfield J.F."/>
        </authorList>
    </citation>
    <scope>NUCLEOTIDE SEQUENCE [LARGE SCALE GENOMIC DNA]</scope>
</reference>
<protein>
    <submittedName>
        <fullName evidence="2">Uncharacterized protein</fullName>
    </submittedName>
</protein>
<keyword evidence="1" id="KW-0812">Transmembrane</keyword>
<accession>A0A0G0YMC2</accession>
<proteinExistence type="predicted"/>
<feature type="transmembrane region" description="Helical" evidence="1">
    <location>
        <begin position="72"/>
        <end position="100"/>
    </location>
</feature>
<keyword evidence="1" id="KW-0472">Membrane</keyword>
<keyword evidence="1" id="KW-1133">Transmembrane helix</keyword>
<dbReference type="EMBL" id="LCBA01000004">
    <property type="protein sequence ID" value="KKS01453.1"/>
    <property type="molecule type" value="Genomic_DNA"/>
</dbReference>
<name>A0A0G0YMC2_9BACT</name>
<feature type="non-terminal residue" evidence="2">
    <location>
        <position position="1"/>
    </location>
</feature>
<dbReference type="AlphaFoldDB" id="A0A0G0YMC2"/>
<feature type="transmembrane region" description="Helical" evidence="1">
    <location>
        <begin position="121"/>
        <end position="140"/>
    </location>
</feature>
<sequence>FSERGAKWKFLFTFCPSEAKRGEYSAALRRYQGVKPPLDTSRLAARRIHLIITLSNNRFFFLKIIVNSPIRIAISFATILLGALIIKLFPEITTVILFLNNFFSFIKKMFKNSSMASFTELSFVILFLKKFFLFSVIIPIDLNICLELARLNRGARNPKSSLRFKPEGFDQFLR</sequence>